<dbReference type="Proteomes" id="UP000285579">
    <property type="component" value="Unassembled WGS sequence"/>
</dbReference>
<proteinExistence type="predicted"/>
<comment type="caution">
    <text evidence="1">The sequence shown here is derived from an EMBL/GenBank/DDBJ whole genome shotgun (WGS) entry which is preliminary data.</text>
</comment>
<reference evidence="1 2" key="1">
    <citation type="journal article" date="2016" name="Front. Microbiol.">
        <title>Comprehensive Phylogenetic Analysis of Bovine Non-aureus Staphylococci Species Based on Whole-Genome Sequencing.</title>
        <authorList>
            <person name="Naushad S."/>
            <person name="Barkema H.W."/>
            <person name="Luby C."/>
            <person name="Condas L.A."/>
            <person name="Nobrega D.B."/>
            <person name="Carson D.A."/>
            <person name="De Buck J."/>
        </authorList>
    </citation>
    <scope>NUCLEOTIDE SEQUENCE [LARGE SCALE GENOMIC DNA]</scope>
    <source>
        <strain evidence="1 2">SNUC 1349</strain>
    </source>
</reference>
<evidence type="ECO:0000313" key="1">
    <source>
        <dbReference type="EMBL" id="RIM92519.1"/>
    </source>
</evidence>
<gene>
    <name evidence="1" type="ORF">BU104_07745</name>
</gene>
<protein>
    <submittedName>
        <fullName evidence="1">DUF5085 family protein</fullName>
    </submittedName>
</protein>
<accession>A0AAQ0RXU6</accession>
<sequence length="149" mass="17953">MNEMSYSNMMFRNVVYKEYLDFNIFELDTCAKDFYKLINHYDLQKSGPLIMSYTQVMKDNMVNIELMMPVDKTVIKNKDLNFRSYFCIDDMLHGRILGNDYENEEQKVLNDMERFSDENNLKRVSPYFHIINEVEDLNWIDIKVKVVEL</sequence>
<dbReference type="AlphaFoldDB" id="A0AAQ0RXU6"/>
<dbReference type="RefSeq" id="WP_107538731.1">
    <property type="nucleotide sequence ID" value="NZ_PZEJ01000229.1"/>
</dbReference>
<organism evidence="1 2">
    <name type="scientific">Staphylococcus xylosus</name>
    <dbReference type="NCBI Taxonomy" id="1288"/>
    <lineage>
        <taxon>Bacteria</taxon>
        <taxon>Bacillati</taxon>
        <taxon>Bacillota</taxon>
        <taxon>Bacilli</taxon>
        <taxon>Bacillales</taxon>
        <taxon>Staphylococcaceae</taxon>
        <taxon>Staphylococcus</taxon>
    </lineage>
</organism>
<dbReference type="EMBL" id="QXUI01000004">
    <property type="protein sequence ID" value="RIM92519.1"/>
    <property type="molecule type" value="Genomic_DNA"/>
</dbReference>
<evidence type="ECO:0000313" key="2">
    <source>
        <dbReference type="Proteomes" id="UP000285579"/>
    </source>
</evidence>
<name>A0AAQ0RXU6_STAXY</name>
<dbReference type="InterPro" id="IPR031664">
    <property type="entry name" value="DUF5085"/>
</dbReference>
<dbReference type="Pfam" id="PF16895">
    <property type="entry name" value="DUF5085"/>
    <property type="match status" value="1"/>
</dbReference>